<reference evidence="3" key="1">
    <citation type="journal article" date="2019" name="Int. J. Syst. Evol. Microbiol.">
        <title>The Global Catalogue of Microorganisms (GCM) 10K type strain sequencing project: providing services to taxonomists for standard genome sequencing and annotation.</title>
        <authorList>
            <consortium name="The Broad Institute Genomics Platform"/>
            <consortium name="The Broad Institute Genome Sequencing Center for Infectious Disease"/>
            <person name="Wu L."/>
            <person name="Ma J."/>
        </authorList>
    </citation>
    <scope>NUCLEOTIDE SEQUENCE [LARGE SCALE GENOMIC DNA]</scope>
    <source>
        <strain evidence="3">JCM 15614</strain>
    </source>
</reference>
<sequence length="226" mass="24791">MAARWGRAAADVVLGGAQVAVVLLLSPLLRRRYNRWGATDAEVAAALPGDDLVAGPRLGYTRAVTVDAAPDAVWPWLAQIGQGRGGLYSYDGLENLVGCRISSAAVVLPEHQDVRPGDLIRLGPEGYPCFRVHQVEPPTTLVLLGADPRPPHAAGSGTGEQAPMATWQWQLRPVDGGRRTRLVVRQRLACPRPQRLLWRVVEPIGFVMERRMLHGLRRRAERSGRR</sequence>
<name>A0ABP6NZ84_9ACTN</name>
<organism evidence="2 3">
    <name type="scientific">Blastococcus jejuensis</name>
    <dbReference type="NCBI Taxonomy" id="351224"/>
    <lineage>
        <taxon>Bacteria</taxon>
        <taxon>Bacillati</taxon>
        <taxon>Actinomycetota</taxon>
        <taxon>Actinomycetes</taxon>
        <taxon>Geodermatophilales</taxon>
        <taxon>Geodermatophilaceae</taxon>
        <taxon>Blastococcus</taxon>
    </lineage>
</organism>
<gene>
    <name evidence="2" type="ORF">GCM10010531_12630</name>
</gene>
<keyword evidence="1" id="KW-1133">Transmembrane helix</keyword>
<dbReference type="InterPro" id="IPR023393">
    <property type="entry name" value="START-like_dom_sf"/>
</dbReference>
<dbReference type="Proteomes" id="UP001499924">
    <property type="component" value="Unassembled WGS sequence"/>
</dbReference>
<accession>A0ABP6NZ84</accession>
<keyword evidence="1" id="KW-0812">Transmembrane</keyword>
<evidence type="ECO:0000313" key="2">
    <source>
        <dbReference type="EMBL" id="GAA3162327.1"/>
    </source>
</evidence>
<dbReference type="EMBL" id="BAAAVV010000002">
    <property type="protein sequence ID" value="GAA3162327.1"/>
    <property type="molecule type" value="Genomic_DNA"/>
</dbReference>
<comment type="caution">
    <text evidence="2">The sequence shown here is derived from an EMBL/GenBank/DDBJ whole genome shotgun (WGS) entry which is preliminary data.</text>
</comment>
<proteinExistence type="predicted"/>
<evidence type="ECO:0000256" key="1">
    <source>
        <dbReference type="SAM" id="Phobius"/>
    </source>
</evidence>
<dbReference type="RefSeq" id="WP_344687821.1">
    <property type="nucleotide sequence ID" value="NZ_BAAAVV010000002.1"/>
</dbReference>
<evidence type="ECO:0008006" key="4">
    <source>
        <dbReference type="Google" id="ProtNLM"/>
    </source>
</evidence>
<dbReference type="SUPFAM" id="SSF55961">
    <property type="entry name" value="Bet v1-like"/>
    <property type="match status" value="1"/>
</dbReference>
<feature type="transmembrane region" description="Helical" evidence="1">
    <location>
        <begin position="12"/>
        <end position="29"/>
    </location>
</feature>
<keyword evidence="1" id="KW-0472">Membrane</keyword>
<protein>
    <recommendedName>
        <fullName evidence="4">Polyketide cyclase / dehydrase and lipid transport</fullName>
    </recommendedName>
</protein>
<dbReference type="Gene3D" id="3.30.530.20">
    <property type="match status" value="1"/>
</dbReference>
<evidence type="ECO:0000313" key="3">
    <source>
        <dbReference type="Proteomes" id="UP001499924"/>
    </source>
</evidence>
<keyword evidence="3" id="KW-1185">Reference proteome</keyword>